<evidence type="ECO:0000313" key="2">
    <source>
        <dbReference type="Proteomes" id="UP000315677"/>
    </source>
</evidence>
<dbReference type="Proteomes" id="UP000315677">
    <property type="component" value="Unassembled WGS sequence"/>
</dbReference>
<organism evidence="1 2">
    <name type="scientific">Pseudonocardia kunmingensis</name>
    <dbReference type="NCBI Taxonomy" id="630975"/>
    <lineage>
        <taxon>Bacteria</taxon>
        <taxon>Bacillati</taxon>
        <taxon>Actinomycetota</taxon>
        <taxon>Actinomycetes</taxon>
        <taxon>Pseudonocardiales</taxon>
        <taxon>Pseudonocardiaceae</taxon>
        <taxon>Pseudonocardia</taxon>
    </lineage>
</organism>
<protein>
    <submittedName>
        <fullName evidence="1">Uncharacterized protein</fullName>
    </submittedName>
</protein>
<dbReference type="AlphaFoldDB" id="A0A543E2P1"/>
<accession>A0A543E2P1</accession>
<name>A0A543E2P1_9PSEU</name>
<reference evidence="1 2" key="1">
    <citation type="submission" date="2019-06" db="EMBL/GenBank/DDBJ databases">
        <title>Sequencing the genomes of 1000 actinobacteria strains.</title>
        <authorList>
            <person name="Klenk H.-P."/>
        </authorList>
    </citation>
    <scope>NUCLEOTIDE SEQUENCE [LARGE SCALE GENOMIC DNA]</scope>
    <source>
        <strain evidence="1 2">DSM 45301</strain>
    </source>
</reference>
<gene>
    <name evidence="1" type="ORF">FB558_2665</name>
</gene>
<evidence type="ECO:0000313" key="1">
    <source>
        <dbReference type="EMBL" id="TQM15871.1"/>
    </source>
</evidence>
<sequence>MPDDQLTLRERAALLALMAEARELTNAELRAVAGFPLDGRPRRRLNERKLVVSRRTGRSFTHELTDDGWAWCRAELGARRPERAGYGGGALYALLAGLDRYLSRSGLQLSDAFHPDVEKQVRAAYRRLGRPGDWVAVAALREELPDVPRDAVDAELERLAATPGVHVRAASDQKALTAADRAAAVRFGGDDRHLLMIEG</sequence>
<proteinExistence type="predicted"/>
<comment type="caution">
    <text evidence="1">The sequence shown here is derived from an EMBL/GenBank/DDBJ whole genome shotgun (WGS) entry which is preliminary data.</text>
</comment>
<dbReference type="RefSeq" id="WP_246106399.1">
    <property type="nucleotide sequence ID" value="NZ_VFPA01000001.1"/>
</dbReference>
<dbReference type="EMBL" id="VFPA01000001">
    <property type="protein sequence ID" value="TQM15871.1"/>
    <property type="molecule type" value="Genomic_DNA"/>
</dbReference>
<keyword evidence="2" id="KW-1185">Reference proteome</keyword>